<evidence type="ECO:0000256" key="3">
    <source>
        <dbReference type="PROSITE-ProRule" id="PRU10007"/>
    </source>
</evidence>
<sequence>MKTGNYVKKLYIGGQWVDAAGQQTLPVINPSTGAIFDHVARGSQEDINDAIAAARGALQGAWGQTTALQRGRWLTQLGQKILENLGTLTELEAKDTGKPLATARNDVTVLARYFEFYGTAADKVHGEVIPFERDYAVTLMREPLGITAHIIPWNYPAQMIGRSVAPALAMGNATILKPAEDTCLSALFVASLAQQVGLPDGAFNVVTGLGEEVGAALASHPEIDFISFTGSNEVGTAIQKACAHRPVKCVLELGGKSPQIVFEDVNADRAIPIIARAIVQNAGQTCTAGSRLLVQKSIYEDFVARLAEVFKKLQAGSYDMDLDCGPLMNQKQLQRVENYIQQAKDAGIPVIAQGRIHPEAPKSGFYVAPIMFGPVPTQDPLALEEVFGPVLSVMAFEDEADAIRIANATDYGLVAGVWTENGARQQRVARAVRAGQIFINAYGAGGGVELPFGGTKRSGHGREKGLLALEEVSSPKTVVHYFGE</sequence>
<dbReference type="Pfam" id="PF00171">
    <property type="entry name" value="Aldedh"/>
    <property type="match status" value="1"/>
</dbReference>
<protein>
    <submittedName>
        <fullName evidence="6">Aldehyde dehydrogenase (NAD+)</fullName>
    </submittedName>
</protein>
<evidence type="ECO:0000256" key="2">
    <source>
        <dbReference type="ARBA" id="ARBA00023002"/>
    </source>
</evidence>
<keyword evidence="2 4" id="KW-0560">Oxidoreductase</keyword>
<dbReference type="InterPro" id="IPR016163">
    <property type="entry name" value="Ald_DH_C"/>
</dbReference>
<proteinExistence type="inferred from homology"/>
<feature type="active site" evidence="3">
    <location>
        <position position="252"/>
    </location>
</feature>
<dbReference type="CDD" id="cd07109">
    <property type="entry name" value="ALDH_AAS00426"/>
    <property type="match status" value="1"/>
</dbReference>
<dbReference type="Gene3D" id="3.40.605.10">
    <property type="entry name" value="Aldehyde Dehydrogenase, Chain A, domain 1"/>
    <property type="match status" value="1"/>
</dbReference>
<name>A0A1R3W9F6_9GAMM</name>
<dbReference type="FunFam" id="3.40.605.10:FF:000007">
    <property type="entry name" value="NAD/NADP-dependent betaine aldehyde dehydrogenase"/>
    <property type="match status" value="1"/>
</dbReference>
<dbReference type="InterPro" id="IPR015590">
    <property type="entry name" value="Aldehyde_DH_dom"/>
</dbReference>
<comment type="similarity">
    <text evidence="1 4">Belongs to the aldehyde dehydrogenase family.</text>
</comment>
<dbReference type="PROSITE" id="PS00687">
    <property type="entry name" value="ALDEHYDE_DEHYDR_GLU"/>
    <property type="match status" value="1"/>
</dbReference>
<dbReference type="STRING" id="233100.SAMN05216526_1870"/>
<dbReference type="Gene3D" id="3.40.309.10">
    <property type="entry name" value="Aldehyde Dehydrogenase, Chain A, domain 2"/>
    <property type="match status" value="1"/>
</dbReference>
<feature type="domain" description="Aldehyde dehydrogenase" evidence="5">
    <location>
        <begin position="16"/>
        <end position="478"/>
    </location>
</feature>
<dbReference type="FunFam" id="3.40.309.10:FF:000012">
    <property type="entry name" value="Betaine aldehyde dehydrogenase"/>
    <property type="match status" value="1"/>
</dbReference>
<dbReference type="AlphaFoldDB" id="A0A1R3W9F6"/>
<dbReference type="GO" id="GO:0016620">
    <property type="term" value="F:oxidoreductase activity, acting on the aldehyde or oxo group of donors, NAD or NADP as acceptor"/>
    <property type="evidence" value="ECO:0007669"/>
    <property type="project" value="InterPro"/>
</dbReference>
<dbReference type="SUPFAM" id="SSF53720">
    <property type="entry name" value="ALDH-like"/>
    <property type="match status" value="1"/>
</dbReference>
<dbReference type="PANTHER" id="PTHR11699">
    <property type="entry name" value="ALDEHYDE DEHYDROGENASE-RELATED"/>
    <property type="match status" value="1"/>
</dbReference>
<dbReference type="PROSITE" id="PS00070">
    <property type="entry name" value="ALDEHYDE_DEHYDR_CYS"/>
    <property type="match status" value="1"/>
</dbReference>
<evidence type="ECO:0000256" key="1">
    <source>
        <dbReference type="ARBA" id="ARBA00009986"/>
    </source>
</evidence>
<dbReference type="InterPro" id="IPR016161">
    <property type="entry name" value="Ald_DH/histidinol_DH"/>
</dbReference>
<evidence type="ECO:0000256" key="4">
    <source>
        <dbReference type="RuleBase" id="RU003345"/>
    </source>
</evidence>
<dbReference type="EMBL" id="FTPK01000004">
    <property type="protein sequence ID" value="SIT73584.1"/>
    <property type="molecule type" value="Genomic_DNA"/>
</dbReference>
<gene>
    <name evidence="6" type="ORF">SAMN05216526_1870</name>
</gene>
<accession>A0A1R3W9F6</accession>
<evidence type="ECO:0000313" key="6">
    <source>
        <dbReference type="EMBL" id="SIT73584.1"/>
    </source>
</evidence>
<evidence type="ECO:0000313" key="7">
    <source>
        <dbReference type="Proteomes" id="UP000223759"/>
    </source>
</evidence>
<dbReference type="InterPro" id="IPR029510">
    <property type="entry name" value="Ald_DH_CS_GLU"/>
</dbReference>
<organism evidence="6 7">
    <name type="scientific">Ectothiorhodosinus mongolicus</name>
    <dbReference type="NCBI Taxonomy" id="233100"/>
    <lineage>
        <taxon>Bacteria</taxon>
        <taxon>Pseudomonadati</taxon>
        <taxon>Pseudomonadota</taxon>
        <taxon>Gammaproteobacteria</taxon>
        <taxon>Chromatiales</taxon>
        <taxon>Ectothiorhodospiraceae</taxon>
        <taxon>Ectothiorhodosinus</taxon>
    </lineage>
</organism>
<dbReference type="InterPro" id="IPR016160">
    <property type="entry name" value="Ald_DH_CS_CYS"/>
</dbReference>
<keyword evidence="7" id="KW-1185">Reference proteome</keyword>
<evidence type="ECO:0000259" key="5">
    <source>
        <dbReference type="Pfam" id="PF00171"/>
    </source>
</evidence>
<dbReference type="Proteomes" id="UP000223759">
    <property type="component" value="Unassembled WGS sequence"/>
</dbReference>
<reference evidence="6 7" key="1">
    <citation type="submission" date="2017-01" db="EMBL/GenBank/DDBJ databases">
        <authorList>
            <person name="Mah S.A."/>
            <person name="Swanson W.J."/>
            <person name="Moy G.W."/>
            <person name="Vacquier V.D."/>
        </authorList>
    </citation>
    <scope>NUCLEOTIDE SEQUENCE [LARGE SCALE GENOMIC DNA]</scope>
    <source>
        <strain evidence="6 7">M9</strain>
    </source>
</reference>
<dbReference type="InterPro" id="IPR016162">
    <property type="entry name" value="Ald_DH_N"/>
</dbReference>